<accession>A0ABS4JYW8</accession>
<evidence type="ECO:0000313" key="1">
    <source>
        <dbReference type="EMBL" id="MBP2020726.1"/>
    </source>
</evidence>
<gene>
    <name evidence="1" type="ORF">J2Z44_000510</name>
</gene>
<reference evidence="1 2" key="1">
    <citation type="submission" date="2021-03" db="EMBL/GenBank/DDBJ databases">
        <title>Genomic Encyclopedia of Type Strains, Phase IV (KMG-IV): sequencing the most valuable type-strain genomes for metagenomic binning, comparative biology and taxonomic classification.</title>
        <authorList>
            <person name="Goeker M."/>
        </authorList>
    </citation>
    <scope>NUCLEOTIDE SEQUENCE [LARGE SCALE GENOMIC DNA]</scope>
    <source>
        <strain evidence="1 2">DSM 28650</strain>
    </source>
</reference>
<dbReference type="EMBL" id="JAGGLL010000003">
    <property type="protein sequence ID" value="MBP2020726.1"/>
    <property type="molecule type" value="Genomic_DNA"/>
</dbReference>
<dbReference type="RefSeq" id="WP_021284018.1">
    <property type="nucleotide sequence ID" value="NZ_JAGGLL010000003.1"/>
</dbReference>
<proteinExistence type="predicted"/>
<sequence>MIKWEVKSESYILNARNHIKSEFLKLLEINNHSFTANALEGKSILLSNSFIKKLFYLYDDNFLKGQLEKFIGDKMKFSLSKRMTSSGGKSIFSKSVQGYSYEIRISLPVLNNFYLTNSEKRVSGLVVLDHIEALMIIMEHEICHVIEFYNYGQSNCKAYRFKKISIEIFNHKGVYHEIPSEKSLNKKNKSTNISVGDKVKFTFKDKIYEGFVSNITKRATVMVLDSKGQYKDKEGNRYGKWYVPLSNLHK</sequence>
<evidence type="ECO:0008006" key="3">
    <source>
        <dbReference type="Google" id="ProtNLM"/>
    </source>
</evidence>
<protein>
    <recommendedName>
        <fullName evidence="3">SprT-like family protein</fullName>
    </recommendedName>
</protein>
<evidence type="ECO:0000313" key="2">
    <source>
        <dbReference type="Proteomes" id="UP001519308"/>
    </source>
</evidence>
<name>A0ABS4JYW8_9CLOT</name>
<keyword evidence="2" id="KW-1185">Reference proteome</keyword>
<organism evidence="1 2">
    <name type="scientific">Clostridium punense</name>
    <dbReference type="NCBI Taxonomy" id="1054297"/>
    <lineage>
        <taxon>Bacteria</taxon>
        <taxon>Bacillati</taxon>
        <taxon>Bacillota</taxon>
        <taxon>Clostridia</taxon>
        <taxon>Eubacteriales</taxon>
        <taxon>Clostridiaceae</taxon>
        <taxon>Clostridium</taxon>
    </lineage>
</organism>
<comment type="caution">
    <text evidence="1">The sequence shown here is derived from an EMBL/GenBank/DDBJ whole genome shotgun (WGS) entry which is preliminary data.</text>
</comment>
<dbReference type="Proteomes" id="UP001519308">
    <property type="component" value="Unassembled WGS sequence"/>
</dbReference>